<reference evidence="1 2" key="2">
    <citation type="submission" date="2019-05" db="EMBL/GenBank/DDBJ databases">
        <authorList>
            <person name="Suflita J.M."/>
            <person name="Marks C.R."/>
        </authorList>
    </citation>
    <scope>NUCLEOTIDE SEQUENCE [LARGE SCALE GENOMIC DNA]</scope>
    <source>
        <strain evidence="1 2">ALDC</strain>
    </source>
</reference>
<keyword evidence="2" id="KW-1185">Reference proteome</keyword>
<dbReference type="Proteomes" id="UP000298602">
    <property type="component" value="Chromosome"/>
</dbReference>
<dbReference type="InterPro" id="IPR029069">
    <property type="entry name" value="HotDog_dom_sf"/>
</dbReference>
<protein>
    <submittedName>
        <fullName evidence="1">Uncharacterized protein</fullName>
    </submittedName>
</protein>
<dbReference type="EMBL" id="CP040098">
    <property type="protein sequence ID" value="QCQ22282.1"/>
    <property type="molecule type" value="Genomic_DNA"/>
</dbReference>
<proteinExistence type="predicted"/>
<dbReference type="RefSeq" id="WP_137424325.1">
    <property type="nucleotide sequence ID" value="NZ_CP040098.1"/>
</dbReference>
<accession>A0A4P8L682</accession>
<dbReference type="KEGG" id="dax:FDQ92_08990"/>
<gene>
    <name evidence="1" type="ORF">FDQ92_08990</name>
</gene>
<evidence type="ECO:0000313" key="2">
    <source>
        <dbReference type="Proteomes" id="UP000298602"/>
    </source>
</evidence>
<evidence type="ECO:0000313" key="1">
    <source>
        <dbReference type="EMBL" id="QCQ22282.1"/>
    </source>
</evidence>
<name>A0A4P8L682_9BACT</name>
<reference evidence="1 2" key="1">
    <citation type="submission" date="2019-05" db="EMBL/GenBank/DDBJ databases">
        <title>The Complete Genome Sequence of the n-alkane-degrading Desulfoglaeba alkanexedens ALDC reveals multiple alkylsuccinate synthase gene clusters.</title>
        <authorList>
            <person name="Callaghan A.V."/>
            <person name="Davidova I.A."/>
            <person name="Duncan K.E."/>
            <person name="Morris B."/>
            <person name="McInerney M.J."/>
        </authorList>
    </citation>
    <scope>NUCLEOTIDE SEQUENCE [LARGE SCALE GENOMIC DNA]</scope>
    <source>
        <strain evidence="1 2">ALDC</strain>
    </source>
</reference>
<dbReference type="OrthoDB" id="5465093at2"/>
<sequence length="150" mass="17007">MENPLVIRSMQTGFVLLDRILEVDARKIVGEKTFHGASAYLGIEALAQLGAYHVRFLNDFRKHAFLLKIQSCTIPTGSTIRGSYRLFGELRAGSAHSYAHHLEARRDDLVVWGGDFLFSTVAYDHRFKKDLLQTHYGKIFSCLRSDMKTG</sequence>
<dbReference type="AlphaFoldDB" id="A0A4P8L682"/>
<organism evidence="1 2">
    <name type="scientific">Desulfoglaeba alkanexedens ALDC</name>
    <dbReference type="NCBI Taxonomy" id="980445"/>
    <lineage>
        <taxon>Bacteria</taxon>
        <taxon>Pseudomonadati</taxon>
        <taxon>Thermodesulfobacteriota</taxon>
        <taxon>Syntrophobacteria</taxon>
        <taxon>Syntrophobacterales</taxon>
        <taxon>Syntrophobacteraceae</taxon>
        <taxon>Desulfoglaeba</taxon>
    </lineage>
</organism>
<dbReference type="SUPFAM" id="SSF54637">
    <property type="entry name" value="Thioesterase/thiol ester dehydrase-isomerase"/>
    <property type="match status" value="1"/>
</dbReference>